<dbReference type="AlphaFoldDB" id="A0A084ANM9"/>
<dbReference type="HOGENOM" id="CLU_3399644_0_0_1"/>
<evidence type="ECO:0000313" key="2">
    <source>
        <dbReference type="Proteomes" id="UP000028045"/>
    </source>
</evidence>
<reference evidence="1 2" key="1">
    <citation type="journal article" date="2014" name="BMC Genomics">
        <title>Comparative genome sequencing reveals chemotype-specific gene clusters in the toxigenic black mold Stachybotrys.</title>
        <authorList>
            <person name="Semeiks J."/>
            <person name="Borek D."/>
            <person name="Otwinowski Z."/>
            <person name="Grishin N.V."/>
        </authorList>
    </citation>
    <scope>NUCLEOTIDE SEQUENCE [LARGE SCALE GENOMIC DNA]</scope>
    <source>
        <strain evidence="2">CBS 109288 / IBT 7711</strain>
    </source>
</reference>
<keyword evidence="2" id="KW-1185">Reference proteome</keyword>
<proteinExistence type="predicted"/>
<name>A0A084ANM9_STACB</name>
<evidence type="ECO:0000313" key="1">
    <source>
        <dbReference type="EMBL" id="KEY66908.1"/>
    </source>
</evidence>
<dbReference type="EMBL" id="KL648640">
    <property type="protein sequence ID" value="KEY66908.1"/>
    <property type="molecule type" value="Genomic_DNA"/>
</dbReference>
<dbReference type="Proteomes" id="UP000028045">
    <property type="component" value="Unassembled WGS sequence"/>
</dbReference>
<sequence length="31" mass="3749">MERAAVLQSIPVKRREKILHQKMYHYSVIHS</sequence>
<gene>
    <name evidence="1" type="ORF">S7711_08187</name>
</gene>
<accession>A0A084ANM9</accession>
<protein>
    <submittedName>
        <fullName evidence="1">Uncharacterized protein</fullName>
    </submittedName>
</protein>
<organism evidence="1 2">
    <name type="scientific">Stachybotrys chartarum (strain CBS 109288 / IBT 7711)</name>
    <name type="common">Toxic black mold</name>
    <name type="synonym">Stilbospora chartarum</name>
    <dbReference type="NCBI Taxonomy" id="1280523"/>
    <lineage>
        <taxon>Eukaryota</taxon>
        <taxon>Fungi</taxon>
        <taxon>Dikarya</taxon>
        <taxon>Ascomycota</taxon>
        <taxon>Pezizomycotina</taxon>
        <taxon>Sordariomycetes</taxon>
        <taxon>Hypocreomycetidae</taxon>
        <taxon>Hypocreales</taxon>
        <taxon>Stachybotryaceae</taxon>
        <taxon>Stachybotrys</taxon>
    </lineage>
</organism>